<evidence type="ECO:0000256" key="9">
    <source>
        <dbReference type="ARBA" id="ARBA00023002"/>
    </source>
</evidence>
<comment type="catalytic activity">
    <reaction evidence="13 15">
        <text>indole-3-pyruvate + 2 oxidized [2Fe-2S]-[ferredoxin] + CoA = (indol-3-yl)acetyl-CoA + 2 reduced [2Fe-2S]-[ferredoxin] + CO2 + H(+)</text>
        <dbReference type="Rhea" id="RHEA:12645"/>
        <dbReference type="Rhea" id="RHEA-COMP:10000"/>
        <dbReference type="Rhea" id="RHEA-COMP:10001"/>
        <dbReference type="ChEBI" id="CHEBI:15378"/>
        <dbReference type="ChEBI" id="CHEBI:16526"/>
        <dbReference type="ChEBI" id="CHEBI:17640"/>
        <dbReference type="ChEBI" id="CHEBI:33737"/>
        <dbReference type="ChEBI" id="CHEBI:33738"/>
        <dbReference type="ChEBI" id="CHEBI:57271"/>
        <dbReference type="ChEBI" id="CHEBI:57287"/>
        <dbReference type="EC" id="1.2.7.8"/>
    </reaction>
</comment>
<feature type="binding site" evidence="16">
    <location>
        <position position="595"/>
    </location>
    <ligand>
        <name>[4Fe-4S] cluster</name>
        <dbReference type="ChEBI" id="CHEBI:49883"/>
        <label>1</label>
    </ligand>
</feature>
<feature type="domain" description="4Fe-4S ferredoxin-type" evidence="17">
    <location>
        <begin position="610"/>
        <end position="639"/>
    </location>
</feature>
<dbReference type="InterPro" id="IPR045025">
    <property type="entry name" value="HACL1-like"/>
</dbReference>
<feature type="binding site" evidence="16">
    <location>
        <position position="629"/>
    </location>
    <ligand>
        <name>[4Fe-4S] cluster</name>
        <dbReference type="ChEBI" id="CHEBI:49883"/>
        <label>1</label>
    </ligand>
</feature>
<evidence type="ECO:0000256" key="13">
    <source>
        <dbReference type="ARBA" id="ARBA00048332"/>
    </source>
</evidence>
<dbReference type="Pfam" id="PF02775">
    <property type="entry name" value="TPP_enzyme_C"/>
    <property type="match status" value="1"/>
</dbReference>
<keyword evidence="6 15" id="KW-0004">4Fe-4S</keyword>
<dbReference type="Proteomes" id="UP000594121">
    <property type="component" value="Chromosome"/>
</dbReference>
<comment type="subunit">
    <text evidence="3">Heterodimer composed of an alpha and a beta subunit.</text>
</comment>
<feature type="binding site" evidence="16">
    <location>
        <position position="625"/>
    </location>
    <ligand>
        <name>[4Fe-4S] cluster</name>
        <dbReference type="ChEBI" id="CHEBI:49883"/>
        <label>2</label>
    </ligand>
</feature>
<dbReference type="Pfam" id="PF00037">
    <property type="entry name" value="Fer4"/>
    <property type="match status" value="1"/>
</dbReference>
<dbReference type="GO" id="GO:0043805">
    <property type="term" value="F:indolepyruvate ferredoxin oxidoreductase activity"/>
    <property type="evidence" value="ECO:0007669"/>
    <property type="project" value="UniProtKB-UniRule"/>
</dbReference>
<keyword evidence="5 15" id="KW-0813">Transport</keyword>
<evidence type="ECO:0000313" key="19">
    <source>
        <dbReference type="Proteomes" id="UP000594121"/>
    </source>
</evidence>
<dbReference type="Gene3D" id="3.40.50.970">
    <property type="match status" value="2"/>
</dbReference>
<evidence type="ECO:0000256" key="15">
    <source>
        <dbReference type="PIRNR" id="PIRNR006439"/>
    </source>
</evidence>
<dbReference type="PROSITE" id="PS00198">
    <property type="entry name" value="4FE4S_FER_1"/>
    <property type="match status" value="1"/>
</dbReference>
<dbReference type="GO" id="GO:0018491">
    <property type="term" value="F:2-oxobutyrate synthase activity"/>
    <property type="evidence" value="ECO:0007669"/>
    <property type="project" value="UniProtKB-ARBA"/>
</dbReference>
<name>A0A7L9FIF4_9CREN</name>
<comment type="subunit">
    <text evidence="2 15">Heterodimer of the IorA and IorB subunits.</text>
</comment>
<gene>
    <name evidence="18" type="primary">iorA</name>
    <name evidence="18" type="ORF">IG193_03520</name>
</gene>
<keyword evidence="10 15" id="KW-0408">Iron</keyword>
<evidence type="ECO:0000256" key="12">
    <source>
        <dbReference type="ARBA" id="ARBA00030514"/>
    </source>
</evidence>
<keyword evidence="8 15" id="KW-0249">Electron transport</keyword>
<dbReference type="SUPFAM" id="SSF52518">
    <property type="entry name" value="Thiamin diphosphate-binding fold (THDP-binding)"/>
    <property type="match status" value="2"/>
</dbReference>
<dbReference type="GO" id="GO:0030976">
    <property type="term" value="F:thiamine pyrophosphate binding"/>
    <property type="evidence" value="ECO:0007669"/>
    <property type="project" value="InterPro"/>
</dbReference>
<dbReference type="EC" id="1.2.7.8" evidence="15"/>
<evidence type="ECO:0000256" key="4">
    <source>
        <dbReference type="ARBA" id="ARBA00017710"/>
    </source>
</evidence>
<dbReference type="EMBL" id="CP062310">
    <property type="protein sequence ID" value="QOJ79539.1"/>
    <property type="molecule type" value="Genomic_DNA"/>
</dbReference>
<protein>
    <recommendedName>
        <fullName evidence="4 15">Indolepyruvate oxidoreductase subunit IorA</fullName>
        <shortName evidence="15">IOR</shortName>
        <ecNumber evidence="15">1.2.7.8</ecNumber>
    </recommendedName>
    <alternativeName>
        <fullName evidence="12 15">Indolepyruvate ferredoxin oxidoreductase subunit alpha</fullName>
    </alternativeName>
</protein>
<dbReference type="InterPro" id="IPR002880">
    <property type="entry name" value="Pyrv_Fd/Flavodoxin_OxRdtase_N"/>
</dbReference>
<evidence type="ECO:0000256" key="14">
    <source>
        <dbReference type="ARBA" id="ARBA00048893"/>
    </source>
</evidence>
<dbReference type="AlphaFoldDB" id="A0A7L9FIF4"/>
<evidence type="ECO:0000313" key="18">
    <source>
        <dbReference type="EMBL" id="QOJ79539.1"/>
    </source>
</evidence>
<dbReference type="PANTHER" id="PTHR43710">
    <property type="entry name" value="2-HYDROXYACYL-COA LYASE"/>
    <property type="match status" value="1"/>
</dbReference>
<evidence type="ECO:0000256" key="11">
    <source>
        <dbReference type="ARBA" id="ARBA00023014"/>
    </source>
</evidence>
<feature type="binding site" evidence="16">
    <location>
        <position position="619"/>
    </location>
    <ligand>
        <name>[4Fe-4S] cluster</name>
        <dbReference type="ChEBI" id="CHEBI:49883"/>
        <label>2</label>
    </ligand>
</feature>
<comment type="cofactor">
    <cofactor evidence="15 16">
        <name>[4Fe-4S] cluster</name>
        <dbReference type="ChEBI" id="CHEBI:49883"/>
    </cofactor>
    <text evidence="15 16">Binds 2 [4Fe-4S] clusters. In this family the first cluster has a non-standard and varying [4Fe-4S] binding motif CX(2)CX(2)CX(4-5)CP.</text>
</comment>
<dbReference type="CDD" id="cd07034">
    <property type="entry name" value="TPP_PYR_PFOR_IOR-alpha_like"/>
    <property type="match status" value="1"/>
</dbReference>
<dbReference type="Gene3D" id="3.40.50.920">
    <property type="match status" value="1"/>
</dbReference>
<evidence type="ECO:0000256" key="10">
    <source>
        <dbReference type="ARBA" id="ARBA00023004"/>
    </source>
</evidence>
<dbReference type="InterPro" id="IPR017896">
    <property type="entry name" value="4Fe4S_Fe-S-bd"/>
</dbReference>
<dbReference type="PANTHER" id="PTHR43710:SF7">
    <property type="entry name" value="INDOLEPYRUVATE OXIDOREDUCTASE SUBUNIT IORA"/>
    <property type="match status" value="1"/>
</dbReference>
<evidence type="ECO:0000256" key="8">
    <source>
        <dbReference type="ARBA" id="ARBA00022982"/>
    </source>
</evidence>
<keyword evidence="19" id="KW-1185">Reference proteome</keyword>
<dbReference type="InterPro" id="IPR011766">
    <property type="entry name" value="TPP_enzyme_TPP-bd"/>
</dbReference>
<evidence type="ECO:0000256" key="1">
    <source>
        <dbReference type="ARBA" id="ARBA00002995"/>
    </source>
</evidence>
<dbReference type="PIRSF" id="PIRSF006439">
    <property type="entry name" value="Indolepyruvate_ferr_oxidored"/>
    <property type="match status" value="1"/>
</dbReference>
<accession>A0A7L9FIF4</accession>
<dbReference type="Pfam" id="PF01855">
    <property type="entry name" value="POR_N"/>
    <property type="match status" value="1"/>
</dbReference>
<dbReference type="FunFam" id="3.40.50.970:FF:000039">
    <property type="entry name" value="Indolepyruvate oxidoreductase subunit IorA"/>
    <property type="match status" value="1"/>
</dbReference>
<feature type="binding site" evidence="16">
    <location>
        <position position="601"/>
    </location>
    <ligand>
        <name>[4Fe-4S] cluster</name>
        <dbReference type="ChEBI" id="CHEBI:49883"/>
        <label>2</label>
    </ligand>
</feature>
<dbReference type="GO" id="GO:0019164">
    <property type="term" value="F:pyruvate synthase activity"/>
    <property type="evidence" value="ECO:0007669"/>
    <property type="project" value="UniProtKB-ARBA"/>
</dbReference>
<dbReference type="Gene3D" id="3.30.70.20">
    <property type="match status" value="1"/>
</dbReference>
<dbReference type="InterPro" id="IPR009014">
    <property type="entry name" value="Transketo_C/PFOR_II"/>
</dbReference>
<feature type="binding site" evidence="16">
    <location>
        <position position="592"/>
    </location>
    <ligand>
        <name>[4Fe-4S] cluster</name>
        <dbReference type="ChEBI" id="CHEBI:49883"/>
        <label>1</label>
    </ligand>
</feature>
<evidence type="ECO:0000259" key="17">
    <source>
        <dbReference type="PROSITE" id="PS51379"/>
    </source>
</evidence>
<keyword evidence="9 15" id="KW-0560">Oxidoreductase</keyword>
<keyword evidence="18" id="KW-0670">Pyruvate</keyword>
<proteinExistence type="predicted"/>
<comment type="function">
    <text evidence="1 15">Catalyzes the ferredoxin-dependent oxidative decarboxylation of arylpyruvates.</text>
</comment>
<keyword evidence="7 15" id="KW-0479">Metal-binding</keyword>
<reference evidence="18 19" key="1">
    <citation type="submission" date="2020-10" db="EMBL/GenBank/DDBJ databases">
        <title>Thermofilum lucidum 3507LT sp. nov. a novel member of Thermofilaceae family isolated from Chile hot spring, and proposal of description order Thermofilales.</title>
        <authorList>
            <person name="Zayulina K.S."/>
            <person name="Elcheninov A.G."/>
            <person name="Toshchakov S.V."/>
            <person name="Kublanov I.V."/>
        </authorList>
    </citation>
    <scope>NUCLEOTIDE SEQUENCE [LARGE SCALE GENOMIC DNA]</scope>
    <source>
        <strain evidence="18 19">3507LT</strain>
    </source>
</reference>
<evidence type="ECO:0000256" key="5">
    <source>
        <dbReference type="ARBA" id="ARBA00022448"/>
    </source>
</evidence>
<evidence type="ECO:0000256" key="2">
    <source>
        <dbReference type="ARBA" id="ARBA00011238"/>
    </source>
</evidence>
<evidence type="ECO:0000256" key="7">
    <source>
        <dbReference type="ARBA" id="ARBA00022723"/>
    </source>
</evidence>
<feature type="binding site" evidence="16">
    <location>
        <position position="589"/>
    </location>
    <ligand>
        <name>[4Fe-4S] cluster</name>
        <dbReference type="ChEBI" id="CHEBI:49883"/>
        <label>1</label>
    </ligand>
</feature>
<feature type="domain" description="4Fe-4S ferredoxin-type" evidence="17">
    <location>
        <begin position="580"/>
        <end position="609"/>
    </location>
</feature>
<evidence type="ECO:0000256" key="6">
    <source>
        <dbReference type="ARBA" id="ARBA00022485"/>
    </source>
</evidence>
<dbReference type="InParanoid" id="A0A7L9FIF4"/>
<dbReference type="SUPFAM" id="SSF52922">
    <property type="entry name" value="TK C-terminal domain-like"/>
    <property type="match status" value="1"/>
</dbReference>
<dbReference type="GO" id="GO:0051539">
    <property type="term" value="F:4 iron, 4 sulfur cluster binding"/>
    <property type="evidence" value="ECO:0007669"/>
    <property type="project" value="UniProtKB-UniRule"/>
</dbReference>
<sequence length="641" mass="70211">MLWRFARISLILARDLNIVVKAIIAGSAGEKKLLLGNEAIARGALEAGISSATAYPGTPSTEIIEAIAEVARDYGIYVEWSTNEKVALEIGIGVSMMGLRALVAMKHVGLNVASDPLMSLGYTGVIGGLVVVSADDPNAHSSQNEQDNRIYGIHANIPVFEPSTVQEAKDLTRELFDLSEEFQMSVILRTTTRLAHSRSQVVFGEVVRPNREAVFHRDPEKWALLPPYNLAKHRDVLVKLDKLSEHLSSFRFNTVEKVDGDVAVVTSGVAYNYVKEALEELDLALSVFKLASVYPLPRKLALEALSYGKVIVVEELEPVLEWQLKVLAYEEGMKAEIHGKDLFPRVGELNKELVKAGLSRALGIRYEAPPAVMPSVELPRRPPVLCPGCGHRSTYYAVKIAAQRLRVKPVYANDIGCYTLGFYPPYQMADFTWSMGSSIGIGLGIARFSKEPVVAFIGDSTFFHAGIPALINAVYNRTPMLVIVMDNGITAMTGHQPHPGSGVGVFGEEKPAIRIEEVARAAGVKFVEVVDAYDIIAMRDAVERAIKYMREAGEPAVIVSRRPCALMVLREKRRRGESIKRYTVMKEKCINCGICVDRFACPAIVREGDGKVTIIPDLCTGCGVCATICPAKAIREVEVDE</sequence>
<dbReference type="KEGG" id="thel:IG193_03520"/>
<keyword evidence="11 15" id="KW-0411">Iron-sulfur</keyword>
<dbReference type="SUPFAM" id="SSF54862">
    <property type="entry name" value="4Fe-4S ferredoxins"/>
    <property type="match status" value="1"/>
</dbReference>
<dbReference type="InterPro" id="IPR017900">
    <property type="entry name" value="4Fe4S_Fe_S_CS"/>
</dbReference>
<dbReference type="CDD" id="cd02008">
    <property type="entry name" value="TPP_IOR_alpha"/>
    <property type="match status" value="1"/>
</dbReference>
<feature type="binding site" evidence="16">
    <location>
        <position position="622"/>
    </location>
    <ligand>
        <name>[4Fe-4S] cluster</name>
        <dbReference type="ChEBI" id="CHEBI:49883"/>
        <label>2</label>
    </ligand>
</feature>
<dbReference type="NCBIfam" id="TIGR03336">
    <property type="entry name" value="IOR_alpha"/>
    <property type="match status" value="1"/>
</dbReference>
<dbReference type="PROSITE" id="PS51379">
    <property type="entry name" value="4FE4S_FER_2"/>
    <property type="match status" value="2"/>
</dbReference>
<dbReference type="InterPro" id="IPR017721">
    <property type="entry name" value="IorA"/>
</dbReference>
<comment type="catalytic activity">
    <reaction evidence="14">
        <text>a 2-oxocarboxylate + 2 oxidized [2Fe-2S]-[ferredoxin] + CoA = an acyl-CoA + 2 reduced [2Fe-2S]-[ferredoxin] + CO2 + H(+)</text>
        <dbReference type="Rhea" id="RHEA:42316"/>
        <dbReference type="Rhea" id="RHEA-COMP:10000"/>
        <dbReference type="Rhea" id="RHEA-COMP:10001"/>
        <dbReference type="ChEBI" id="CHEBI:15378"/>
        <dbReference type="ChEBI" id="CHEBI:16526"/>
        <dbReference type="ChEBI" id="CHEBI:33737"/>
        <dbReference type="ChEBI" id="CHEBI:33738"/>
        <dbReference type="ChEBI" id="CHEBI:35179"/>
        <dbReference type="ChEBI" id="CHEBI:57287"/>
        <dbReference type="ChEBI" id="CHEBI:58342"/>
        <dbReference type="EC" id="1.2.7.11"/>
    </reaction>
</comment>
<evidence type="ECO:0000256" key="3">
    <source>
        <dbReference type="ARBA" id="ARBA00011631"/>
    </source>
</evidence>
<dbReference type="InterPro" id="IPR029061">
    <property type="entry name" value="THDP-binding"/>
</dbReference>
<evidence type="ECO:0000256" key="16">
    <source>
        <dbReference type="PIRSR" id="PIRSR006439-50"/>
    </source>
</evidence>
<dbReference type="GO" id="GO:0046872">
    <property type="term" value="F:metal ion binding"/>
    <property type="evidence" value="ECO:0007669"/>
    <property type="project" value="UniProtKB-UniRule"/>
</dbReference>
<organism evidence="18 19">
    <name type="scientific">Infirmifilum lucidum</name>
    <dbReference type="NCBI Taxonomy" id="2776706"/>
    <lineage>
        <taxon>Archaea</taxon>
        <taxon>Thermoproteota</taxon>
        <taxon>Thermoprotei</taxon>
        <taxon>Thermofilales</taxon>
        <taxon>Thermofilaceae</taxon>
        <taxon>Infirmifilum</taxon>
    </lineage>
</organism>